<evidence type="ECO:0000313" key="3">
    <source>
        <dbReference type="EMBL" id="SEJ30284.1"/>
    </source>
</evidence>
<dbReference type="SUPFAM" id="SSF53474">
    <property type="entry name" value="alpha/beta-Hydrolases"/>
    <property type="match status" value="1"/>
</dbReference>
<keyword evidence="1" id="KW-0472">Membrane</keyword>
<dbReference type="InterPro" id="IPR000639">
    <property type="entry name" value="Epox_hydrolase-like"/>
</dbReference>
<dbReference type="InterPro" id="IPR029058">
    <property type="entry name" value="AB_hydrolase_fold"/>
</dbReference>
<protein>
    <submittedName>
        <fullName evidence="3">Pimeloyl-ACP methyl ester carboxylesterase</fullName>
    </submittedName>
</protein>
<dbReference type="Pfam" id="PF00561">
    <property type="entry name" value="Abhydrolase_1"/>
    <property type="match status" value="1"/>
</dbReference>
<keyword evidence="4" id="KW-1185">Reference proteome</keyword>
<accession>A0A1H6XRQ5</accession>
<dbReference type="RefSeq" id="WP_092173210.1">
    <property type="nucleotide sequence ID" value="NZ_FNZH01000003.1"/>
</dbReference>
<reference evidence="4" key="1">
    <citation type="submission" date="2016-10" db="EMBL/GenBank/DDBJ databases">
        <authorList>
            <person name="Varghese N."/>
            <person name="Submissions S."/>
        </authorList>
    </citation>
    <scope>NUCLEOTIDE SEQUENCE [LARGE SCALE GENOMIC DNA]</scope>
    <source>
        <strain evidence="4">IBRC-M 10761</strain>
    </source>
</reference>
<sequence length="257" mass="29720">MLHYTTYTRNTEAPWVTFVHGAGGSSAIWFRQIRDFKKSFNVLLVDLRGHGKSKSQVYEKIKHYSFDIIGDEVIEVLDHLNIRKSHFVGISLGTIVIREITERHPDRVSSMILAGAIMKLNVRGQVLMRLGILLKSVIPYLLLYKLFAFIIMPRKNHKASRYLFVQEAKKLYQKEFIRWFSLAAKVNPLLAFFRIKETPIPTLYVMGEEDYMFLPSITKLVENHRSAKLVVVPACGHVVNVEKPEDFNRIALDFLAR</sequence>
<dbReference type="InterPro" id="IPR050266">
    <property type="entry name" value="AB_hydrolase_sf"/>
</dbReference>
<dbReference type="Proteomes" id="UP000199403">
    <property type="component" value="Unassembled WGS sequence"/>
</dbReference>
<evidence type="ECO:0000259" key="2">
    <source>
        <dbReference type="Pfam" id="PF00561"/>
    </source>
</evidence>
<evidence type="ECO:0000256" key="1">
    <source>
        <dbReference type="SAM" id="Phobius"/>
    </source>
</evidence>
<feature type="domain" description="AB hydrolase-1" evidence="2">
    <location>
        <begin position="14"/>
        <end position="116"/>
    </location>
</feature>
<proteinExistence type="predicted"/>
<keyword evidence="1" id="KW-1133">Transmembrane helix</keyword>
<organism evidence="3 4">
    <name type="scientific">Cyclobacterium xiamenense</name>
    <dbReference type="NCBI Taxonomy" id="1297121"/>
    <lineage>
        <taxon>Bacteria</taxon>
        <taxon>Pseudomonadati</taxon>
        <taxon>Bacteroidota</taxon>
        <taxon>Cytophagia</taxon>
        <taxon>Cytophagales</taxon>
        <taxon>Cyclobacteriaceae</taxon>
        <taxon>Cyclobacterium</taxon>
    </lineage>
</organism>
<dbReference type="EMBL" id="FNZH01000003">
    <property type="protein sequence ID" value="SEJ30284.1"/>
    <property type="molecule type" value="Genomic_DNA"/>
</dbReference>
<feature type="transmembrane region" description="Helical" evidence="1">
    <location>
        <begin position="126"/>
        <end position="151"/>
    </location>
</feature>
<dbReference type="OrthoDB" id="9776853at2"/>
<keyword evidence="1" id="KW-0812">Transmembrane</keyword>
<dbReference type="PRINTS" id="PR00111">
    <property type="entry name" value="ABHYDROLASE"/>
</dbReference>
<name>A0A1H6XRQ5_9BACT</name>
<dbReference type="GO" id="GO:0003824">
    <property type="term" value="F:catalytic activity"/>
    <property type="evidence" value="ECO:0007669"/>
    <property type="project" value="InterPro"/>
</dbReference>
<dbReference type="InterPro" id="IPR000073">
    <property type="entry name" value="AB_hydrolase_1"/>
</dbReference>
<dbReference type="AlphaFoldDB" id="A0A1H6XRQ5"/>
<dbReference type="STRING" id="1416801.SAMN05192553_103135"/>
<dbReference type="PANTHER" id="PTHR43798">
    <property type="entry name" value="MONOACYLGLYCEROL LIPASE"/>
    <property type="match status" value="1"/>
</dbReference>
<gene>
    <name evidence="3" type="ORF">SAMN05192553_103135</name>
</gene>
<evidence type="ECO:0000313" key="4">
    <source>
        <dbReference type="Proteomes" id="UP000199403"/>
    </source>
</evidence>
<dbReference type="Gene3D" id="3.40.50.1820">
    <property type="entry name" value="alpha/beta hydrolase"/>
    <property type="match status" value="1"/>
</dbReference>
<dbReference type="PRINTS" id="PR00412">
    <property type="entry name" value="EPOXHYDRLASE"/>
</dbReference>